<name>A0A318XH98_9FIRM</name>
<gene>
    <name evidence="2" type="ORF">LY28_02988</name>
</gene>
<organism evidence="2 3">
    <name type="scientific">Ruminiclostridium sufflavum DSM 19573</name>
    <dbReference type="NCBI Taxonomy" id="1121337"/>
    <lineage>
        <taxon>Bacteria</taxon>
        <taxon>Bacillati</taxon>
        <taxon>Bacillota</taxon>
        <taxon>Clostridia</taxon>
        <taxon>Eubacteriales</taxon>
        <taxon>Oscillospiraceae</taxon>
        <taxon>Ruminiclostridium</taxon>
    </lineage>
</organism>
<accession>A0A318XH98</accession>
<dbReference type="RefSeq" id="WP_165835590.1">
    <property type="nucleotide sequence ID" value="NZ_QKMR01000020.1"/>
</dbReference>
<feature type="domain" description="Polysaccharide pyruvyl transferase" evidence="1">
    <location>
        <begin position="13"/>
        <end position="307"/>
    </location>
</feature>
<dbReference type="EMBL" id="QKMR01000020">
    <property type="protein sequence ID" value="PYG86560.1"/>
    <property type="molecule type" value="Genomic_DNA"/>
</dbReference>
<keyword evidence="2" id="KW-0808">Transferase</keyword>
<keyword evidence="3" id="KW-1185">Reference proteome</keyword>
<dbReference type="AlphaFoldDB" id="A0A318XH98"/>
<sequence>MKISLITLHRVPNYGSVLQAFATQLAIEKFGHSVEVLDYYPERMHFIGMLKRIKNKKDILKNNPVLCFATRCIMIPSYIKRFHVFSCFLKKHITLSDKTYFNKESIRNAPIEADVYCTGSDQVWNAEWNEGIDYPFFYDFGKAETLRIAYAASFGRSQLKDWEIDEMKRLLQKYKCISVRESSGVDILNTLNLTGSLVLDPTLLLNKSEWSKIASNKYKNKKYVLLYNLNRESELYKIAKSYAYINKMPLYSISYNLHEIIKPGKLVFCPKVEEWLSLIKNAQCVFSDSLHATAFSINFNTDFYAYYPHKFSTRLESLIKLTGFENRVISKSKVIHNEKIDFTVANRIIEKERRLSLGFLKEALEQ</sequence>
<comment type="caution">
    <text evidence="2">The sequence shown here is derived from an EMBL/GenBank/DDBJ whole genome shotgun (WGS) entry which is preliminary data.</text>
</comment>
<dbReference type="Proteomes" id="UP000248132">
    <property type="component" value="Unassembled WGS sequence"/>
</dbReference>
<dbReference type="Pfam" id="PF04230">
    <property type="entry name" value="PS_pyruv_trans"/>
    <property type="match status" value="1"/>
</dbReference>
<evidence type="ECO:0000259" key="1">
    <source>
        <dbReference type="Pfam" id="PF04230"/>
    </source>
</evidence>
<evidence type="ECO:0000313" key="3">
    <source>
        <dbReference type="Proteomes" id="UP000248132"/>
    </source>
</evidence>
<proteinExistence type="predicted"/>
<protein>
    <submittedName>
        <fullName evidence="2">Polysaccharide pyruvyl transferase</fullName>
    </submittedName>
</protein>
<dbReference type="GO" id="GO:0016740">
    <property type="term" value="F:transferase activity"/>
    <property type="evidence" value="ECO:0007669"/>
    <property type="project" value="UniProtKB-KW"/>
</dbReference>
<reference evidence="2 3" key="1">
    <citation type="submission" date="2018-06" db="EMBL/GenBank/DDBJ databases">
        <title>Genomic Encyclopedia of Type Strains, Phase I: the one thousand microbial genomes (KMG-I) project.</title>
        <authorList>
            <person name="Kyrpides N."/>
        </authorList>
    </citation>
    <scope>NUCLEOTIDE SEQUENCE [LARGE SCALE GENOMIC DNA]</scope>
    <source>
        <strain evidence="2 3">DSM 19573</strain>
    </source>
</reference>
<dbReference type="InterPro" id="IPR007345">
    <property type="entry name" value="Polysacch_pyruvyl_Trfase"/>
</dbReference>
<evidence type="ECO:0000313" key="2">
    <source>
        <dbReference type="EMBL" id="PYG86560.1"/>
    </source>
</evidence>